<evidence type="ECO:0000313" key="2">
    <source>
        <dbReference type="EMBL" id="KAA8896262.1"/>
    </source>
</evidence>
<gene>
    <name evidence="2" type="ORF">FN846DRAFT_910833</name>
</gene>
<dbReference type="AlphaFoldDB" id="A0A5J5EKU7"/>
<dbReference type="InParanoid" id="A0A5J5EKU7"/>
<evidence type="ECO:0000256" key="1">
    <source>
        <dbReference type="SAM" id="MobiDB-lite"/>
    </source>
</evidence>
<proteinExistence type="predicted"/>
<reference evidence="2 3" key="1">
    <citation type="submission" date="2019-09" db="EMBL/GenBank/DDBJ databases">
        <title>Draft genome of the ectomycorrhizal ascomycete Sphaerosporella brunnea.</title>
        <authorList>
            <consortium name="DOE Joint Genome Institute"/>
            <person name="Benucci G.M."/>
            <person name="Marozzi G."/>
            <person name="Antonielli L."/>
            <person name="Sanchez S."/>
            <person name="Marco P."/>
            <person name="Wang X."/>
            <person name="Falini L.B."/>
            <person name="Barry K."/>
            <person name="Haridas S."/>
            <person name="Lipzen A."/>
            <person name="Labutti K."/>
            <person name="Grigoriev I.V."/>
            <person name="Murat C."/>
            <person name="Martin F."/>
            <person name="Albertini E."/>
            <person name="Donnini D."/>
            <person name="Bonito G."/>
        </authorList>
    </citation>
    <scope>NUCLEOTIDE SEQUENCE [LARGE SCALE GENOMIC DNA]</scope>
    <source>
        <strain evidence="2 3">Sb_GMNB300</strain>
    </source>
</reference>
<feature type="region of interest" description="Disordered" evidence="1">
    <location>
        <begin position="1"/>
        <end position="60"/>
    </location>
</feature>
<dbReference type="Proteomes" id="UP000326924">
    <property type="component" value="Unassembled WGS sequence"/>
</dbReference>
<evidence type="ECO:0000313" key="3">
    <source>
        <dbReference type="Proteomes" id="UP000326924"/>
    </source>
</evidence>
<sequence length="251" mass="27698">MSAMPEQHNTQDDRLPSLQPAQSALRPVPDWPLDFRPPSTTAADSKTGIPAAPVPTRIDSARTGPRYASALPDWYSTVGPCVFCPTQLDTNPGLKAGTREYQIALDTKHCHGIKAFCAQGKHSDPLAINGVDLRGIWDRPAVQGSSGDDAFAAGMTGNNQPSTFPLNPDATHSTPSQPAYKSFTFNPESPEFIPDRYLTLEYLNQVVEEARQARRKAPQGTQQWRNAEVRWIATLKKRSLFMIALRRAEEE</sequence>
<keyword evidence="3" id="KW-1185">Reference proteome</keyword>
<organism evidence="2 3">
    <name type="scientific">Sphaerosporella brunnea</name>
    <dbReference type="NCBI Taxonomy" id="1250544"/>
    <lineage>
        <taxon>Eukaryota</taxon>
        <taxon>Fungi</taxon>
        <taxon>Dikarya</taxon>
        <taxon>Ascomycota</taxon>
        <taxon>Pezizomycotina</taxon>
        <taxon>Pezizomycetes</taxon>
        <taxon>Pezizales</taxon>
        <taxon>Pyronemataceae</taxon>
        <taxon>Sphaerosporella</taxon>
    </lineage>
</organism>
<accession>A0A5J5EKU7</accession>
<name>A0A5J5EKU7_9PEZI</name>
<protein>
    <submittedName>
        <fullName evidence="2">Uncharacterized protein</fullName>
    </submittedName>
</protein>
<dbReference type="EMBL" id="VXIS01000218">
    <property type="protein sequence ID" value="KAA8896262.1"/>
    <property type="molecule type" value="Genomic_DNA"/>
</dbReference>
<comment type="caution">
    <text evidence="2">The sequence shown here is derived from an EMBL/GenBank/DDBJ whole genome shotgun (WGS) entry which is preliminary data.</text>
</comment>